<keyword evidence="1" id="KW-0732">Signal</keyword>
<accession>A0A1B6JR56</accession>
<proteinExistence type="predicted"/>
<dbReference type="AlphaFoldDB" id="A0A1B6JR56"/>
<evidence type="ECO:0000313" key="2">
    <source>
        <dbReference type="EMBL" id="JAS86964.1"/>
    </source>
</evidence>
<evidence type="ECO:0000256" key="1">
    <source>
        <dbReference type="SAM" id="SignalP"/>
    </source>
</evidence>
<reference evidence="3" key="1">
    <citation type="submission" date="2015-11" db="EMBL/GenBank/DDBJ databases">
        <title>De novo transcriptome assembly of four potential Pierce s Disease insect vectors from Arizona vineyards.</title>
        <authorList>
            <person name="Tassone E.E."/>
        </authorList>
    </citation>
    <scope>NUCLEOTIDE SEQUENCE</scope>
</reference>
<protein>
    <submittedName>
        <fullName evidence="3">Uncharacterized protein</fullName>
    </submittedName>
</protein>
<gene>
    <name evidence="3" type="ORF">g.13999</name>
    <name evidence="2" type="ORF">g.14000</name>
</gene>
<dbReference type="EMBL" id="GECU01020742">
    <property type="protein sequence ID" value="JAS86964.1"/>
    <property type="molecule type" value="Transcribed_RNA"/>
</dbReference>
<sequence length="185" mass="21214">MMLICGYGIFTLLASTLALPTLMEDPLAKLEPEEKEVLYPFPPGVDLSKTSESWSEAMVIRIYYDCQGRLVRQELSKLRTRNTDGMRVEELQNIQRGAPENETAKVSEIPVSFPSLKSRFKFPKHAKPTTTSRPQFLEQPEQNFPSIVDKDMIIDTPIRSCPEGQNFDMFNKCRKEFPEKKTQHG</sequence>
<name>A0A1B6JR56_9HEMI</name>
<feature type="signal peptide" evidence="1">
    <location>
        <begin position="1"/>
        <end position="18"/>
    </location>
</feature>
<organism evidence="3">
    <name type="scientific">Homalodisca liturata</name>
    <dbReference type="NCBI Taxonomy" id="320908"/>
    <lineage>
        <taxon>Eukaryota</taxon>
        <taxon>Metazoa</taxon>
        <taxon>Ecdysozoa</taxon>
        <taxon>Arthropoda</taxon>
        <taxon>Hexapoda</taxon>
        <taxon>Insecta</taxon>
        <taxon>Pterygota</taxon>
        <taxon>Neoptera</taxon>
        <taxon>Paraneoptera</taxon>
        <taxon>Hemiptera</taxon>
        <taxon>Auchenorrhyncha</taxon>
        <taxon>Membracoidea</taxon>
        <taxon>Cicadellidae</taxon>
        <taxon>Cicadellinae</taxon>
        <taxon>Proconiini</taxon>
        <taxon>Homalodisca</taxon>
    </lineage>
</organism>
<feature type="chain" id="PRO_5008586043" evidence="1">
    <location>
        <begin position="19"/>
        <end position="185"/>
    </location>
</feature>
<dbReference type="EMBL" id="GECU01005988">
    <property type="protein sequence ID" value="JAT01719.1"/>
    <property type="molecule type" value="Transcribed_RNA"/>
</dbReference>
<evidence type="ECO:0000313" key="3">
    <source>
        <dbReference type="EMBL" id="JAT01719.1"/>
    </source>
</evidence>